<evidence type="ECO:0000313" key="3">
    <source>
        <dbReference type="EMBL" id="AUT72170.1"/>
    </source>
</evidence>
<dbReference type="KEGG" id="phs:C2L64_28685"/>
<protein>
    <submittedName>
        <fullName evidence="3">Uncharacterized protein</fullName>
    </submittedName>
</protein>
<keyword evidence="2" id="KW-0732">Signal</keyword>
<proteinExistence type="predicted"/>
<organism evidence="3 6">
    <name type="scientific">Paraburkholderia hospita</name>
    <dbReference type="NCBI Taxonomy" id="169430"/>
    <lineage>
        <taxon>Bacteria</taxon>
        <taxon>Pseudomonadati</taxon>
        <taxon>Pseudomonadota</taxon>
        <taxon>Betaproteobacteria</taxon>
        <taxon>Burkholderiales</taxon>
        <taxon>Burkholderiaceae</taxon>
        <taxon>Paraburkholderia</taxon>
    </lineage>
</organism>
<feature type="signal peptide" evidence="2">
    <location>
        <begin position="1"/>
        <end position="41"/>
    </location>
</feature>
<reference evidence="3 6" key="2">
    <citation type="submission" date="2018-01" db="EMBL/GenBank/DDBJ databases">
        <title>Species boundaries and ecological features among Paraburkholderia terrae DSMZ17804T, P. hospita DSMZ17164T and P. caribensis DSMZ13236T.</title>
        <authorList>
            <person name="Pratama A.A."/>
        </authorList>
    </citation>
    <scope>NUCLEOTIDE SEQUENCE [LARGE SCALE GENOMIC DNA]</scope>
    <source>
        <strain evidence="3 6">DSM 17164</strain>
    </source>
</reference>
<sequence>MNRKTAISHAHAARRKKISVVARHVAVAACIVAWCASDAFAARRTPEALEADSAARSPAKQALKKPKTDKKASKASKPSRKTHRKAKAAHRPDVFYRWSDEQLMLGGVSPSQIGKRDEDANGKQTSKGAASSK</sequence>
<reference evidence="4 5" key="1">
    <citation type="journal article" date="2012" name="J. Bacteriol.">
        <title>Draft Genome Sequence of the Soil Bacterium Burkholderia terrae Strain BS001, Which Interacts with Fungal Surface Structures.</title>
        <authorList>
            <person name="Nazir R."/>
            <person name="Hansen M.A."/>
            <person name="Sorensen S."/>
            <person name="van Elsas J.D."/>
        </authorList>
    </citation>
    <scope>NUCLEOTIDE SEQUENCE [LARGE SCALE GENOMIC DNA]</scope>
    <source>
        <strain evidence="4 5">BS001</strain>
    </source>
</reference>
<feature type="region of interest" description="Disordered" evidence="1">
    <location>
        <begin position="107"/>
        <end position="133"/>
    </location>
</feature>
<evidence type="ECO:0000313" key="6">
    <source>
        <dbReference type="Proteomes" id="UP000236649"/>
    </source>
</evidence>
<evidence type="ECO:0000313" key="5">
    <source>
        <dbReference type="Proteomes" id="UP000004980"/>
    </source>
</evidence>
<feature type="chain" id="PRO_5043041189" evidence="2">
    <location>
        <begin position="42"/>
        <end position="133"/>
    </location>
</feature>
<dbReference type="Proteomes" id="UP000236649">
    <property type="component" value="Chromosome 2"/>
</dbReference>
<dbReference type="GeneID" id="55532289"/>
<name>A0AAN1JDR7_9BURK</name>
<evidence type="ECO:0000256" key="2">
    <source>
        <dbReference type="SAM" id="SignalP"/>
    </source>
</evidence>
<feature type="compositionally biased region" description="Polar residues" evidence="1">
    <location>
        <begin position="122"/>
        <end position="133"/>
    </location>
</feature>
<dbReference type="EMBL" id="AKAU01000271">
    <property type="protein sequence ID" value="EIM94507.1"/>
    <property type="molecule type" value="Genomic_DNA"/>
</dbReference>
<accession>A0AAN1JDR7</accession>
<evidence type="ECO:0000313" key="4">
    <source>
        <dbReference type="EMBL" id="EIM94507.1"/>
    </source>
</evidence>
<dbReference type="EMBL" id="CP026106">
    <property type="protein sequence ID" value="AUT72170.1"/>
    <property type="molecule type" value="Genomic_DNA"/>
</dbReference>
<keyword evidence="5" id="KW-1185">Reference proteome</keyword>
<feature type="region of interest" description="Disordered" evidence="1">
    <location>
        <begin position="49"/>
        <end position="93"/>
    </location>
</feature>
<dbReference type="Proteomes" id="UP000004980">
    <property type="component" value="Unassembled WGS sequence"/>
</dbReference>
<dbReference type="RefSeq" id="WP_009770501.1">
    <property type="nucleotide sequence ID" value="NZ_AKAU01000271.1"/>
</dbReference>
<feature type="compositionally biased region" description="Basic residues" evidence="1">
    <location>
        <begin position="62"/>
        <end position="89"/>
    </location>
</feature>
<gene>
    <name evidence="3" type="ORF">C2L64_28685</name>
    <name evidence="4" type="ORF">WQE_43979</name>
</gene>
<evidence type="ECO:0000256" key="1">
    <source>
        <dbReference type="SAM" id="MobiDB-lite"/>
    </source>
</evidence>
<dbReference type="AlphaFoldDB" id="A0AAN1JDR7"/>